<feature type="binding site" evidence="6">
    <location>
        <position position="218"/>
    </location>
    <ligand>
        <name>dimethylallyl diphosphate</name>
        <dbReference type="ChEBI" id="CHEBI:57623"/>
    </ligand>
</feature>
<gene>
    <name evidence="6" type="primary">ispH</name>
    <name evidence="8" type="ORF">LUCI_1387</name>
</gene>
<dbReference type="InterPro" id="IPR035104">
    <property type="entry name" value="Ribosomal_protein_S1-like"/>
</dbReference>
<feature type="binding site" evidence="6">
    <location>
        <position position="122"/>
    </location>
    <ligand>
        <name>isopentenyl diphosphate</name>
        <dbReference type="ChEBI" id="CHEBI:128769"/>
    </ligand>
</feature>
<comment type="pathway">
    <text evidence="6">Isoprenoid biosynthesis; isopentenyl diphosphate biosynthesis via DXP pathway; isopentenyl diphosphate from 1-deoxy-D-xylulose 5-phosphate: step 6/6.</text>
</comment>
<feature type="binding site" evidence="6">
    <location>
        <position position="72"/>
    </location>
    <ligand>
        <name>dimethylallyl diphosphate</name>
        <dbReference type="ChEBI" id="CHEBI:57623"/>
    </ligand>
</feature>
<keyword evidence="9" id="KW-1185">Reference proteome</keyword>
<keyword evidence="8" id="KW-0689">Ribosomal protein</keyword>
<feature type="binding site" evidence="6">
    <location>
        <position position="188"/>
    </location>
    <ligand>
        <name>[4Fe-4S] cluster</name>
        <dbReference type="ChEBI" id="CHEBI:49883"/>
    </ligand>
</feature>
<dbReference type="AlphaFoldDB" id="A0A498R420"/>
<dbReference type="SMART" id="SM00316">
    <property type="entry name" value="S1"/>
    <property type="match status" value="4"/>
</dbReference>
<comment type="function">
    <text evidence="6">Catalyzes the conversion of 1-hydroxy-2-methyl-2-(E)-butenyl 4-diphosphate (HMBPP) into a mixture of isopentenyl diphosphate (IPP) and dimethylallyl diphosphate (DMAPP). Acts in the terminal step of the DOXP/MEP pathway for isoprenoid precursor biosynthesis.</text>
</comment>
<keyword evidence="6" id="KW-0414">Isoprene biosynthesis</keyword>
<comment type="cofactor">
    <cofactor evidence="6">
        <name>[4Fe-4S] cluster</name>
        <dbReference type="ChEBI" id="CHEBI:49883"/>
    </cofactor>
    <text evidence="6">Binds 1 [4Fe-4S] cluster per subunit.</text>
</comment>
<dbReference type="GO" id="GO:0019288">
    <property type="term" value="P:isopentenyl diphosphate biosynthetic process, methylerythritol 4-phosphate pathway"/>
    <property type="evidence" value="ECO:0007669"/>
    <property type="project" value="UniProtKB-UniRule"/>
</dbReference>
<dbReference type="NCBIfam" id="NF000907">
    <property type="entry name" value="PRK00087.1"/>
    <property type="match status" value="1"/>
</dbReference>
<sequence length="655" mass="71700">MLIQLARQRGFCYGVKRAVDMALSNIDPLKGTCTLGPIIHNPQMVNHLSERGIKVADQLTDVSEGVVIFRSHGVGPEIYRQAREKSLQVVDATCPHVKKAQLTAHKLMTDGYQVILAGERNHPEVQSIYQWTEQKAIIVGTPEEAMQLSFFAKIGVVAQTTFSGAMFQKIVDILKSKCNELQIDRTICTATDERQQAAVELARQVEVMIVVGGKNSANTARLAVLCSEAGAGVFHVETAAELEPSWFEGVHSVGITAGASTPEWLIEEVYRKMQEFDQTLNSEVNTLETGSIVKGKVVGIRKDEIFVDIGYKAEGVIPLTELAYPVPEQAADVVAEGQTIDVYVLDADSAEGAVKLSKVKADKIVAWDKLEQALEEKSILPVQVVEAVKGGLAVSVFGIRGFIPASQVELRFVEDLAPYAGQTIDVVPIEIDRTKQRVVLSRKVHLLEQVRQAEERVYAALKPGQTVKGIVSRLAKFGAFVDIGGVDGLIHISDLSWQRVASPEEVVNVGDEVEVVVLKVDPQAKRISLSLKETRRDPWLDEIDQFKVDAVVPGKVSKTARFGAFVELKPGIEGLIPLSELAERHVANAEEVVKAGQPVNVKILSIDKAAKRISLSLVKAQQEAERKEYQGFLDNQRSLGVTLGDKFAHLFKEGD</sequence>
<feature type="binding site" evidence="6">
    <location>
        <position position="94"/>
    </location>
    <ligand>
        <name>[4Fe-4S] cluster</name>
        <dbReference type="ChEBI" id="CHEBI:49883"/>
    </ligand>
</feature>
<proteinExistence type="inferred from homology"/>
<comment type="catalytic activity">
    <reaction evidence="6">
        <text>dimethylallyl diphosphate + 2 oxidized [2Fe-2S]-[ferredoxin] + H2O = (2E)-4-hydroxy-3-methylbut-2-enyl diphosphate + 2 reduced [2Fe-2S]-[ferredoxin] + 2 H(+)</text>
        <dbReference type="Rhea" id="RHEA:24825"/>
        <dbReference type="Rhea" id="RHEA-COMP:10000"/>
        <dbReference type="Rhea" id="RHEA-COMP:10001"/>
        <dbReference type="ChEBI" id="CHEBI:15377"/>
        <dbReference type="ChEBI" id="CHEBI:15378"/>
        <dbReference type="ChEBI" id="CHEBI:33737"/>
        <dbReference type="ChEBI" id="CHEBI:33738"/>
        <dbReference type="ChEBI" id="CHEBI:57623"/>
        <dbReference type="ChEBI" id="CHEBI:128753"/>
        <dbReference type="EC" id="1.17.7.4"/>
    </reaction>
</comment>
<dbReference type="RefSeq" id="WP_122627120.1">
    <property type="nucleotide sequence ID" value="NZ_UPPP01000061.1"/>
</dbReference>
<comment type="similarity">
    <text evidence="6">Belongs to the IspH family.</text>
</comment>
<feature type="binding site" evidence="6">
    <location>
        <position position="122"/>
    </location>
    <ligand>
        <name>(2E)-4-hydroxy-3-methylbut-2-enyl diphosphate</name>
        <dbReference type="ChEBI" id="CHEBI:128753"/>
    </ligand>
</feature>
<evidence type="ECO:0000313" key="8">
    <source>
        <dbReference type="EMBL" id="VBB06171.1"/>
    </source>
</evidence>
<dbReference type="NCBIfam" id="TIGR00216">
    <property type="entry name" value="ispH_lytB"/>
    <property type="match status" value="1"/>
</dbReference>
<dbReference type="CDD" id="cd05688">
    <property type="entry name" value="S1_RPS1_repeat_ec3"/>
    <property type="match status" value="1"/>
</dbReference>
<dbReference type="Gene3D" id="3.40.1010.20">
    <property type="entry name" value="4-hydroxy-3-methylbut-2-enyl diphosphate reductase, catalytic domain"/>
    <property type="match status" value="2"/>
</dbReference>
<comment type="function">
    <text evidence="5">Binds mRNA; thus facilitating recognition of the initiation point. It is needed to translate mRNA with a short Shine-Dalgarno (SD) purine-rich sequence.</text>
</comment>
<dbReference type="UniPathway" id="UPA00056">
    <property type="reaction ID" value="UER00097"/>
</dbReference>
<keyword evidence="1 6" id="KW-0004">4Fe-4S</keyword>
<dbReference type="Pfam" id="PF02401">
    <property type="entry name" value="LYTB"/>
    <property type="match status" value="1"/>
</dbReference>
<feature type="binding site" evidence="6">
    <location>
        <position position="160"/>
    </location>
    <ligand>
        <name>(2E)-4-hydroxy-3-methylbut-2-enyl diphosphate</name>
        <dbReference type="ChEBI" id="CHEBI:128753"/>
    </ligand>
</feature>
<keyword evidence="4 6" id="KW-0411">Iron-sulfur</keyword>
<accession>A0A498R420</accession>
<feature type="binding site" evidence="6">
    <location>
        <position position="216"/>
    </location>
    <ligand>
        <name>isopentenyl diphosphate</name>
        <dbReference type="ChEBI" id="CHEBI:128769"/>
    </ligand>
</feature>
<dbReference type="PROSITE" id="PS50126">
    <property type="entry name" value="S1"/>
    <property type="match status" value="4"/>
</dbReference>
<evidence type="ECO:0000259" key="7">
    <source>
        <dbReference type="PROSITE" id="PS50126"/>
    </source>
</evidence>
<feature type="binding site" evidence="6">
    <location>
        <position position="72"/>
    </location>
    <ligand>
        <name>isopentenyl diphosphate</name>
        <dbReference type="ChEBI" id="CHEBI:128769"/>
    </ligand>
</feature>
<comment type="catalytic activity">
    <reaction evidence="6">
        <text>isopentenyl diphosphate + 2 oxidized [2Fe-2S]-[ferredoxin] + H2O = (2E)-4-hydroxy-3-methylbut-2-enyl diphosphate + 2 reduced [2Fe-2S]-[ferredoxin] + 2 H(+)</text>
        <dbReference type="Rhea" id="RHEA:24488"/>
        <dbReference type="Rhea" id="RHEA-COMP:10000"/>
        <dbReference type="Rhea" id="RHEA-COMP:10001"/>
        <dbReference type="ChEBI" id="CHEBI:15377"/>
        <dbReference type="ChEBI" id="CHEBI:15378"/>
        <dbReference type="ChEBI" id="CHEBI:33737"/>
        <dbReference type="ChEBI" id="CHEBI:33738"/>
        <dbReference type="ChEBI" id="CHEBI:128753"/>
        <dbReference type="ChEBI" id="CHEBI:128769"/>
        <dbReference type="EC" id="1.17.7.4"/>
    </reaction>
</comment>
<dbReference type="Gene3D" id="3.40.50.11270">
    <property type="match status" value="1"/>
</dbReference>
<reference evidence="8 9" key="1">
    <citation type="submission" date="2018-06" db="EMBL/GenBank/DDBJ databases">
        <authorList>
            <person name="Strepis N."/>
        </authorList>
    </citation>
    <scope>NUCLEOTIDE SEQUENCE [LARGE SCALE GENOMIC DNA]</scope>
    <source>
        <strain evidence="8">LUCI</strain>
    </source>
</reference>
<dbReference type="EMBL" id="UPPP01000061">
    <property type="protein sequence ID" value="VBB06171.1"/>
    <property type="molecule type" value="Genomic_DNA"/>
</dbReference>
<feature type="binding site" evidence="6">
    <location>
        <position position="260"/>
    </location>
    <ligand>
        <name>isopentenyl diphosphate</name>
        <dbReference type="ChEBI" id="CHEBI:128769"/>
    </ligand>
</feature>
<dbReference type="FunFam" id="2.40.50.140:FF:000103">
    <property type="entry name" value="protein RRP5 homolog"/>
    <property type="match status" value="1"/>
</dbReference>
<dbReference type="PANTHER" id="PTHR30426:SF0">
    <property type="entry name" value="4-HYDROXY-3-METHYLBUT-2-ENYL DIPHOSPHATE REDUCTASE"/>
    <property type="match status" value="1"/>
</dbReference>
<keyword evidence="8" id="KW-0687">Ribonucleoprotein</keyword>
<feature type="binding site" evidence="6">
    <location>
        <position position="12"/>
    </location>
    <ligand>
        <name>[4Fe-4S] cluster</name>
        <dbReference type="ChEBI" id="CHEBI:49883"/>
    </ligand>
</feature>
<keyword evidence="2 6" id="KW-0479">Metal-binding</keyword>
<dbReference type="PRINTS" id="PR00681">
    <property type="entry name" value="RIBOSOMALS1"/>
</dbReference>
<keyword evidence="3 6" id="KW-0408">Iron</keyword>
<dbReference type="NCBIfam" id="NF005208">
    <property type="entry name" value="PRK06676.1"/>
    <property type="match status" value="1"/>
</dbReference>
<evidence type="ECO:0000256" key="2">
    <source>
        <dbReference type="ARBA" id="ARBA00022723"/>
    </source>
</evidence>
<dbReference type="GO" id="GO:0046872">
    <property type="term" value="F:metal ion binding"/>
    <property type="evidence" value="ECO:0007669"/>
    <property type="project" value="UniProtKB-KW"/>
</dbReference>
<feature type="binding site" evidence="6">
    <location>
        <position position="218"/>
    </location>
    <ligand>
        <name>isopentenyl diphosphate</name>
        <dbReference type="ChEBI" id="CHEBI:128769"/>
    </ligand>
</feature>
<evidence type="ECO:0000313" key="9">
    <source>
        <dbReference type="Proteomes" id="UP000277811"/>
    </source>
</evidence>
<dbReference type="GO" id="GO:0005840">
    <property type="term" value="C:ribosome"/>
    <property type="evidence" value="ECO:0007669"/>
    <property type="project" value="UniProtKB-KW"/>
</dbReference>
<evidence type="ECO:0000256" key="1">
    <source>
        <dbReference type="ARBA" id="ARBA00022485"/>
    </source>
</evidence>
<evidence type="ECO:0000256" key="3">
    <source>
        <dbReference type="ARBA" id="ARBA00023004"/>
    </source>
</evidence>
<feature type="binding site" evidence="6">
    <location>
        <position position="216"/>
    </location>
    <ligand>
        <name>dimethylallyl diphosphate</name>
        <dbReference type="ChEBI" id="CHEBI:57623"/>
    </ligand>
</feature>
<feature type="domain" description="S1 motif" evidence="7">
    <location>
        <begin position="464"/>
        <end position="532"/>
    </location>
</feature>
<keyword evidence="6" id="KW-0560">Oxidoreductase</keyword>
<feature type="binding site" evidence="6">
    <location>
        <position position="40"/>
    </location>
    <ligand>
        <name>isopentenyl diphosphate</name>
        <dbReference type="ChEBI" id="CHEBI:128769"/>
    </ligand>
</feature>
<feature type="binding site" evidence="6">
    <location>
        <position position="260"/>
    </location>
    <ligand>
        <name>(2E)-4-hydroxy-3-methylbut-2-enyl diphosphate</name>
        <dbReference type="ChEBI" id="CHEBI:128753"/>
    </ligand>
</feature>
<dbReference type="GO" id="GO:0005737">
    <property type="term" value="C:cytoplasm"/>
    <property type="evidence" value="ECO:0007669"/>
    <property type="project" value="UniProtKB-ARBA"/>
</dbReference>
<feature type="domain" description="S1 motif" evidence="7">
    <location>
        <begin position="377"/>
        <end position="443"/>
    </location>
</feature>
<name>A0A498R420_9FIRM</name>
<dbReference type="SUPFAM" id="SSF50249">
    <property type="entry name" value="Nucleic acid-binding proteins"/>
    <property type="match status" value="4"/>
</dbReference>
<comment type="caution">
    <text evidence="6">Lacks conserved residue(s) required for the propagation of feature annotation.</text>
</comment>
<dbReference type="EC" id="1.17.7.4" evidence="6"/>
<dbReference type="CDD" id="cd04465">
    <property type="entry name" value="S1_RPS1_repeat_ec2_hs2"/>
    <property type="match status" value="1"/>
</dbReference>
<feature type="binding site" evidence="6">
    <location>
        <position position="40"/>
    </location>
    <ligand>
        <name>dimethylallyl diphosphate</name>
        <dbReference type="ChEBI" id="CHEBI:57623"/>
    </ligand>
</feature>
<dbReference type="UniPathway" id="UPA00059">
    <property type="reaction ID" value="UER00105"/>
</dbReference>
<evidence type="ECO:0000256" key="5">
    <source>
        <dbReference type="ARBA" id="ARBA00025604"/>
    </source>
</evidence>
<dbReference type="GO" id="GO:0051745">
    <property type="term" value="F:4-hydroxy-3-methylbut-2-enyl diphosphate reductase activity"/>
    <property type="evidence" value="ECO:0007669"/>
    <property type="project" value="UniProtKB-UniRule"/>
</dbReference>
<dbReference type="PANTHER" id="PTHR30426">
    <property type="entry name" value="4-HYDROXY-3-METHYLBUT-2-ENYL DIPHOSPHATE REDUCTASE"/>
    <property type="match status" value="1"/>
</dbReference>
<dbReference type="CDD" id="cd05687">
    <property type="entry name" value="S1_RPS1_repeat_ec1_hs1"/>
    <property type="match status" value="1"/>
</dbReference>
<dbReference type="NCBIfam" id="NF002187">
    <property type="entry name" value="PRK01045.1-1"/>
    <property type="match status" value="1"/>
</dbReference>
<feature type="binding site" evidence="6">
    <location>
        <position position="72"/>
    </location>
    <ligand>
        <name>(2E)-4-hydroxy-3-methylbut-2-enyl diphosphate</name>
        <dbReference type="ChEBI" id="CHEBI:128753"/>
    </ligand>
</feature>
<feature type="binding site" evidence="6">
    <location>
        <position position="122"/>
    </location>
    <ligand>
        <name>dimethylallyl diphosphate</name>
        <dbReference type="ChEBI" id="CHEBI:57623"/>
    </ligand>
</feature>
<comment type="pathway">
    <text evidence="6">Isoprenoid biosynthesis; dimethylallyl diphosphate biosynthesis; dimethylallyl diphosphate from (2E)-4-hydroxy-3-methylbutenyl diphosphate: step 1/1.</text>
</comment>
<dbReference type="HAMAP" id="MF_00191">
    <property type="entry name" value="IspH"/>
    <property type="match status" value="1"/>
</dbReference>
<protein>
    <recommendedName>
        <fullName evidence="6">4-hydroxy-3-methylbut-2-enyl diphosphate reductase</fullName>
        <shortName evidence="6">HMBPP reductase</shortName>
        <ecNumber evidence="6">1.17.7.4</ecNumber>
    </recommendedName>
</protein>
<dbReference type="InterPro" id="IPR012340">
    <property type="entry name" value="NA-bd_OB-fold"/>
</dbReference>
<dbReference type="CDD" id="cd13944">
    <property type="entry name" value="lytB_ispH"/>
    <property type="match status" value="1"/>
</dbReference>
<dbReference type="FunFam" id="2.40.50.140:FF:000051">
    <property type="entry name" value="RNA-binding transcriptional accessory protein"/>
    <property type="match status" value="1"/>
</dbReference>
<dbReference type="InterPro" id="IPR003451">
    <property type="entry name" value="LytB/IspH"/>
</dbReference>
<dbReference type="GO" id="GO:0003729">
    <property type="term" value="F:mRNA binding"/>
    <property type="evidence" value="ECO:0007669"/>
    <property type="project" value="UniProtKB-ARBA"/>
</dbReference>
<dbReference type="OrthoDB" id="9804077at2"/>
<evidence type="ECO:0000256" key="4">
    <source>
        <dbReference type="ARBA" id="ARBA00023014"/>
    </source>
</evidence>
<dbReference type="InterPro" id="IPR003029">
    <property type="entry name" value="S1_domain"/>
</dbReference>
<feature type="binding site" evidence="6">
    <location>
        <position position="216"/>
    </location>
    <ligand>
        <name>(2E)-4-hydroxy-3-methylbut-2-enyl diphosphate</name>
        <dbReference type="ChEBI" id="CHEBI:128753"/>
    </ligand>
</feature>
<dbReference type="GO" id="GO:0050992">
    <property type="term" value="P:dimethylallyl diphosphate biosynthetic process"/>
    <property type="evidence" value="ECO:0007669"/>
    <property type="project" value="UniProtKB-UniRule"/>
</dbReference>
<dbReference type="GO" id="GO:0051539">
    <property type="term" value="F:4 iron, 4 sulfur cluster binding"/>
    <property type="evidence" value="ECO:0007669"/>
    <property type="project" value="UniProtKB-UniRule"/>
</dbReference>
<feature type="domain" description="S1 motif" evidence="7">
    <location>
        <begin position="549"/>
        <end position="618"/>
    </location>
</feature>
<feature type="binding site" evidence="6">
    <location>
        <position position="40"/>
    </location>
    <ligand>
        <name>(2E)-4-hydroxy-3-methylbut-2-enyl diphosphate</name>
        <dbReference type="ChEBI" id="CHEBI:128753"/>
    </ligand>
</feature>
<feature type="binding site" evidence="6">
    <location>
        <position position="260"/>
    </location>
    <ligand>
        <name>dimethylallyl diphosphate</name>
        <dbReference type="ChEBI" id="CHEBI:57623"/>
    </ligand>
</feature>
<dbReference type="Pfam" id="PF00575">
    <property type="entry name" value="S1"/>
    <property type="match status" value="4"/>
</dbReference>
<dbReference type="Gene3D" id="2.40.50.140">
    <property type="entry name" value="Nucleic acid-binding proteins"/>
    <property type="match status" value="4"/>
</dbReference>
<feature type="domain" description="S1 motif" evidence="7">
    <location>
        <begin position="290"/>
        <end position="359"/>
    </location>
</feature>
<dbReference type="GO" id="GO:0016114">
    <property type="term" value="P:terpenoid biosynthetic process"/>
    <property type="evidence" value="ECO:0007669"/>
    <property type="project" value="UniProtKB-UniRule"/>
</dbReference>
<dbReference type="Proteomes" id="UP000277811">
    <property type="component" value="Unassembled WGS sequence"/>
</dbReference>
<feature type="active site" description="Proton donor" evidence="6">
    <location>
        <position position="124"/>
    </location>
</feature>
<organism evidence="8 9">
    <name type="scientific">Lucifera butyrica</name>
    <dbReference type="NCBI Taxonomy" id="1351585"/>
    <lineage>
        <taxon>Bacteria</taxon>
        <taxon>Bacillati</taxon>
        <taxon>Bacillota</taxon>
        <taxon>Negativicutes</taxon>
        <taxon>Veillonellales</taxon>
        <taxon>Veillonellaceae</taxon>
        <taxon>Lucifera</taxon>
    </lineage>
</organism>
<evidence type="ECO:0000256" key="6">
    <source>
        <dbReference type="HAMAP-Rule" id="MF_00191"/>
    </source>
</evidence>
<feature type="binding site" evidence="6">
    <location>
        <position position="218"/>
    </location>
    <ligand>
        <name>(2E)-4-hydroxy-3-methylbut-2-enyl diphosphate</name>
        <dbReference type="ChEBI" id="CHEBI:128753"/>
    </ligand>
</feature>